<keyword evidence="6" id="KW-0206">Cytoskeleton</keyword>
<evidence type="ECO:0000256" key="2">
    <source>
        <dbReference type="ARBA" id="ARBA00009557"/>
    </source>
</evidence>
<evidence type="ECO:0000313" key="11">
    <source>
        <dbReference type="Proteomes" id="UP001149813"/>
    </source>
</evidence>
<evidence type="ECO:0000256" key="1">
    <source>
        <dbReference type="ARBA" id="ARBA00004245"/>
    </source>
</evidence>
<gene>
    <name evidence="10" type="primary">TWF1_2</name>
    <name evidence="10" type="ORF">LPJ53_002184</name>
</gene>
<dbReference type="GO" id="GO:0005884">
    <property type="term" value="C:actin filament"/>
    <property type="evidence" value="ECO:0007669"/>
    <property type="project" value="TreeGrafter"/>
</dbReference>
<reference evidence="10" key="1">
    <citation type="submission" date="2022-07" db="EMBL/GenBank/DDBJ databases">
        <title>Phylogenomic reconstructions and comparative analyses of Kickxellomycotina fungi.</title>
        <authorList>
            <person name="Reynolds N.K."/>
            <person name="Stajich J.E."/>
            <person name="Barry K."/>
            <person name="Grigoriev I.V."/>
            <person name="Crous P."/>
            <person name="Smith M.E."/>
        </authorList>
    </citation>
    <scope>NUCLEOTIDE SEQUENCE</scope>
    <source>
        <strain evidence="10">NBRC 32514</strain>
    </source>
</reference>
<evidence type="ECO:0000256" key="8">
    <source>
        <dbReference type="SAM" id="MobiDB-lite"/>
    </source>
</evidence>
<feature type="region of interest" description="Disordered" evidence="8">
    <location>
        <begin position="308"/>
        <end position="343"/>
    </location>
</feature>
<evidence type="ECO:0000259" key="9">
    <source>
        <dbReference type="PROSITE" id="PS51263"/>
    </source>
</evidence>
<dbReference type="GO" id="GO:0030042">
    <property type="term" value="P:actin filament depolymerization"/>
    <property type="evidence" value="ECO:0007669"/>
    <property type="project" value="TreeGrafter"/>
</dbReference>
<protein>
    <submittedName>
        <fullName evidence="10">Twinfilin-1</fullName>
    </submittedName>
</protein>
<proteinExistence type="inferred from homology"/>
<keyword evidence="3" id="KW-0963">Cytoplasm</keyword>
<dbReference type="CDD" id="cd11285">
    <property type="entry name" value="ADF_Twf-N_like"/>
    <property type="match status" value="1"/>
</dbReference>
<comment type="caution">
    <text evidence="10">The sequence shown here is derived from an EMBL/GenBank/DDBJ whole genome shotgun (WGS) entry which is preliminary data.</text>
</comment>
<organism evidence="10 11">
    <name type="scientific">Coemansia erecta</name>
    <dbReference type="NCBI Taxonomy" id="147472"/>
    <lineage>
        <taxon>Eukaryota</taxon>
        <taxon>Fungi</taxon>
        <taxon>Fungi incertae sedis</taxon>
        <taxon>Zoopagomycota</taxon>
        <taxon>Kickxellomycotina</taxon>
        <taxon>Kickxellomycetes</taxon>
        <taxon>Kickxellales</taxon>
        <taxon>Kickxellaceae</taxon>
        <taxon>Coemansia</taxon>
    </lineage>
</organism>
<dbReference type="SMART" id="SM00102">
    <property type="entry name" value="ADF"/>
    <property type="match status" value="2"/>
</dbReference>
<comment type="similarity">
    <text evidence="2">Belongs to the actin-binding proteins ADF family. Twinfilin subfamily.</text>
</comment>
<feature type="compositionally biased region" description="Basic and acidic residues" evidence="8">
    <location>
        <begin position="152"/>
        <end position="165"/>
    </location>
</feature>
<dbReference type="InterPro" id="IPR029006">
    <property type="entry name" value="ADF-H/Gelsolin-like_dom_sf"/>
</dbReference>
<accession>A0A9W8CTA7</accession>
<evidence type="ECO:0000256" key="5">
    <source>
        <dbReference type="ARBA" id="ARBA00023203"/>
    </source>
</evidence>
<dbReference type="GO" id="GO:0005737">
    <property type="term" value="C:cytoplasm"/>
    <property type="evidence" value="ECO:0007669"/>
    <property type="project" value="TreeGrafter"/>
</dbReference>
<dbReference type="InterPro" id="IPR028458">
    <property type="entry name" value="Twinfilin"/>
</dbReference>
<evidence type="ECO:0000256" key="4">
    <source>
        <dbReference type="ARBA" id="ARBA00022737"/>
    </source>
</evidence>
<dbReference type="OrthoDB" id="10006997at2759"/>
<keyword evidence="5" id="KW-0009">Actin-binding</keyword>
<dbReference type="Proteomes" id="UP001149813">
    <property type="component" value="Unassembled WGS sequence"/>
</dbReference>
<evidence type="ECO:0000256" key="3">
    <source>
        <dbReference type="ARBA" id="ARBA00022490"/>
    </source>
</evidence>
<dbReference type="SUPFAM" id="SSF55753">
    <property type="entry name" value="Actin depolymerizing proteins"/>
    <property type="match status" value="2"/>
</dbReference>
<dbReference type="EMBL" id="JANBOJ010000065">
    <property type="protein sequence ID" value="KAJ1723476.1"/>
    <property type="molecule type" value="Genomic_DNA"/>
</dbReference>
<evidence type="ECO:0000313" key="10">
    <source>
        <dbReference type="EMBL" id="KAJ1723476.1"/>
    </source>
</evidence>
<dbReference type="PANTHER" id="PTHR13759:SF1">
    <property type="entry name" value="TWINFILIN"/>
    <property type="match status" value="1"/>
</dbReference>
<keyword evidence="11" id="KW-1185">Reference proteome</keyword>
<dbReference type="PROSITE" id="PS51263">
    <property type="entry name" value="ADF_H"/>
    <property type="match status" value="2"/>
</dbReference>
<feature type="domain" description="ADF-H" evidence="9">
    <location>
        <begin position="6"/>
        <end position="143"/>
    </location>
</feature>
<dbReference type="GO" id="GO:0051015">
    <property type="term" value="F:actin filament binding"/>
    <property type="evidence" value="ECO:0007669"/>
    <property type="project" value="TreeGrafter"/>
</dbReference>
<feature type="domain" description="ADF-H" evidence="9">
    <location>
        <begin position="183"/>
        <end position="307"/>
    </location>
</feature>
<dbReference type="Gene3D" id="3.40.20.10">
    <property type="entry name" value="Severin"/>
    <property type="match status" value="2"/>
</dbReference>
<dbReference type="PANTHER" id="PTHR13759">
    <property type="entry name" value="TWINFILIN"/>
    <property type="match status" value="1"/>
</dbReference>
<feature type="region of interest" description="Disordered" evidence="8">
    <location>
        <begin position="144"/>
        <end position="181"/>
    </location>
</feature>
<keyword evidence="4" id="KW-0677">Repeat</keyword>
<dbReference type="Pfam" id="PF00241">
    <property type="entry name" value="Cofilin_ADF"/>
    <property type="match status" value="2"/>
</dbReference>
<dbReference type="FunFam" id="3.40.20.10:FF:000042">
    <property type="entry name" value="Actin depolymerizing protein"/>
    <property type="match status" value="1"/>
</dbReference>
<sequence length="343" mass="37922">MAHQSGISVSDSLAAVFVDALTGNSVRTIKVSISGETLEASATQPIEGDFAHDFSRLAHLLEAAEPCYLLVRHDDDSSTADPLKSKWLLCTYVPDAAPVRAKMLHASTKASLTKALGESYFVDDIFGTTVDEFSLDGYHQHRRHVESGAPLTEREQEMQRIKDLESSAAETPTMDSRRTHVSGAKLNMSDDVVQALEDYASGSVNFVMLAFDFTDERFVLDHKGSLQAHEELALALPDDEPRYALYWYDSATSVFVYSCPADSNVRKRMVYSASKYGFLVTVQKMGVRFDAKLEVDNPRVDLSAETLAEEVSTRTAPTAPNAHITQPKFKRPAPPSRRPRTNN</sequence>
<dbReference type="InterPro" id="IPR002108">
    <property type="entry name" value="ADF-H"/>
</dbReference>
<dbReference type="GO" id="GO:0051016">
    <property type="term" value="P:barbed-end actin filament capping"/>
    <property type="evidence" value="ECO:0007669"/>
    <property type="project" value="TreeGrafter"/>
</dbReference>
<name>A0A9W8CTA7_9FUNG</name>
<dbReference type="AlphaFoldDB" id="A0A9W8CTA7"/>
<evidence type="ECO:0000256" key="6">
    <source>
        <dbReference type="ARBA" id="ARBA00023212"/>
    </source>
</evidence>
<dbReference type="GO" id="GO:0003785">
    <property type="term" value="F:actin monomer binding"/>
    <property type="evidence" value="ECO:0007669"/>
    <property type="project" value="TreeGrafter"/>
</dbReference>
<comment type="subunit">
    <text evidence="7">Interacts with G-actin; ADP-actin form.</text>
</comment>
<comment type="subcellular location">
    <subcellularLocation>
        <location evidence="1">Cytoplasm</location>
        <location evidence="1">Cytoskeleton</location>
    </subcellularLocation>
</comment>
<evidence type="ECO:0000256" key="7">
    <source>
        <dbReference type="ARBA" id="ARBA00038532"/>
    </source>
</evidence>